<dbReference type="Proteomes" id="UP000004509">
    <property type="component" value="Unassembled WGS sequence"/>
</dbReference>
<dbReference type="EMBL" id="ACYH01000011">
    <property type="protein sequence ID" value="EEV21390.1"/>
    <property type="molecule type" value="Genomic_DNA"/>
</dbReference>
<comment type="caution">
    <text evidence="1">The sequence shown here is derived from an EMBL/GenBank/DDBJ whole genome shotgun (WGS) entry which is preliminary data.</text>
</comment>
<accession>C8PMH3</accession>
<name>C8PMH3_9SPIR</name>
<dbReference type="AlphaFoldDB" id="C8PMH3"/>
<evidence type="ECO:0000313" key="2">
    <source>
        <dbReference type="Proteomes" id="UP000004509"/>
    </source>
</evidence>
<evidence type="ECO:0000313" key="1">
    <source>
        <dbReference type="EMBL" id="EEV21390.1"/>
    </source>
</evidence>
<gene>
    <name evidence="1" type="ORF">TREVI0001_0587</name>
</gene>
<dbReference type="STRING" id="596324.TREVI0001_0587"/>
<organism evidence="1 2">
    <name type="scientific">Treponema vincentii ATCC 35580</name>
    <dbReference type="NCBI Taxonomy" id="596324"/>
    <lineage>
        <taxon>Bacteria</taxon>
        <taxon>Pseudomonadati</taxon>
        <taxon>Spirochaetota</taxon>
        <taxon>Spirochaetia</taxon>
        <taxon>Spirochaetales</taxon>
        <taxon>Treponemataceae</taxon>
        <taxon>Treponema</taxon>
    </lineage>
</organism>
<reference evidence="1 2" key="1">
    <citation type="submission" date="2009-07" db="EMBL/GenBank/DDBJ databases">
        <authorList>
            <person name="Madupu R."/>
            <person name="Sebastian Y."/>
            <person name="Durkin A.S."/>
            <person name="Torralba M."/>
            <person name="Methe B."/>
            <person name="Sutton G.G."/>
            <person name="Strausberg R.L."/>
            <person name="Nelson K.E."/>
        </authorList>
    </citation>
    <scope>NUCLEOTIDE SEQUENCE [LARGE SCALE GENOMIC DNA]</scope>
    <source>
        <strain evidence="1 2">ATCC 35580</strain>
    </source>
</reference>
<protein>
    <submittedName>
        <fullName evidence="1">Uncharacterized protein</fullName>
    </submittedName>
</protein>
<proteinExistence type="predicted"/>
<sequence length="63" mass="7463">MHQLLDIFKFSDYCTDKNEGIYITERLEKPTEMPDNTLDLNPNYYKSCSLPVLSVGFRRKLPY</sequence>